<evidence type="ECO:0000313" key="10">
    <source>
        <dbReference type="Proteomes" id="UP000605148"/>
    </source>
</evidence>
<evidence type="ECO:0000256" key="2">
    <source>
        <dbReference type="ARBA" id="ARBA00022448"/>
    </source>
</evidence>
<comment type="similarity">
    <text evidence="7">Belongs to the binding-protein-dependent transport system permease family.</text>
</comment>
<feature type="transmembrane region" description="Helical" evidence="7">
    <location>
        <begin position="75"/>
        <end position="96"/>
    </location>
</feature>
<evidence type="ECO:0000313" key="9">
    <source>
        <dbReference type="EMBL" id="GGB33422.1"/>
    </source>
</evidence>
<dbReference type="GO" id="GO:0055085">
    <property type="term" value="P:transmembrane transport"/>
    <property type="evidence" value="ECO:0007669"/>
    <property type="project" value="InterPro"/>
</dbReference>
<dbReference type="SUPFAM" id="SSF161098">
    <property type="entry name" value="MetI-like"/>
    <property type="match status" value="1"/>
</dbReference>
<evidence type="ECO:0000256" key="4">
    <source>
        <dbReference type="ARBA" id="ARBA00022692"/>
    </source>
</evidence>
<keyword evidence="5 7" id="KW-1133">Transmembrane helix</keyword>
<name>A0A916WUB8_9HYPH</name>
<dbReference type="InterPro" id="IPR051393">
    <property type="entry name" value="ABC_transporter_permease"/>
</dbReference>
<feature type="transmembrane region" description="Helical" evidence="7">
    <location>
        <begin position="203"/>
        <end position="225"/>
    </location>
</feature>
<protein>
    <submittedName>
        <fullName evidence="9">ABC transporter permease</fullName>
    </submittedName>
</protein>
<organism evidence="9 10">
    <name type="scientific">Roseibium aquae</name>
    <dbReference type="NCBI Taxonomy" id="1323746"/>
    <lineage>
        <taxon>Bacteria</taxon>
        <taxon>Pseudomonadati</taxon>
        <taxon>Pseudomonadota</taxon>
        <taxon>Alphaproteobacteria</taxon>
        <taxon>Hyphomicrobiales</taxon>
        <taxon>Stappiaceae</taxon>
        <taxon>Roseibium</taxon>
    </lineage>
</organism>
<dbReference type="Pfam" id="PF00528">
    <property type="entry name" value="BPD_transp_1"/>
    <property type="match status" value="1"/>
</dbReference>
<comment type="caution">
    <text evidence="9">The sequence shown here is derived from an EMBL/GenBank/DDBJ whole genome shotgun (WGS) entry which is preliminary data.</text>
</comment>
<gene>
    <name evidence="9" type="ORF">GCM10011316_01870</name>
</gene>
<dbReference type="CDD" id="cd06261">
    <property type="entry name" value="TM_PBP2"/>
    <property type="match status" value="1"/>
</dbReference>
<dbReference type="InterPro" id="IPR035906">
    <property type="entry name" value="MetI-like_sf"/>
</dbReference>
<dbReference type="RefSeq" id="WP_150493522.1">
    <property type="nucleotide sequence ID" value="NZ_BMFA01000001.1"/>
</dbReference>
<evidence type="ECO:0000259" key="8">
    <source>
        <dbReference type="PROSITE" id="PS50928"/>
    </source>
</evidence>
<feature type="transmembrane region" description="Helical" evidence="7">
    <location>
        <begin position="158"/>
        <end position="182"/>
    </location>
</feature>
<feature type="transmembrane region" description="Helical" evidence="7">
    <location>
        <begin position="108"/>
        <end position="128"/>
    </location>
</feature>
<dbReference type="InterPro" id="IPR000515">
    <property type="entry name" value="MetI-like"/>
</dbReference>
<comment type="subcellular location">
    <subcellularLocation>
        <location evidence="1 7">Cell membrane</location>
        <topology evidence="1 7">Multi-pass membrane protein</topology>
    </subcellularLocation>
</comment>
<dbReference type="Gene3D" id="1.10.3720.10">
    <property type="entry name" value="MetI-like"/>
    <property type="match status" value="1"/>
</dbReference>
<evidence type="ECO:0000256" key="1">
    <source>
        <dbReference type="ARBA" id="ARBA00004651"/>
    </source>
</evidence>
<keyword evidence="4 7" id="KW-0812">Transmembrane</keyword>
<keyword evidence="10" id="KW-1185">Reference proteome</keyword>
<feature type="transmembrane region" description="Helical" evidence="7">
    <location>
        <begin position="265"/>
        <end position="288"/>
    </location>
</feature>
<keyword evidence="6 7" id="KW-0472">Membrane</keyword>
<evidence type="ECO:0000256" key="7">
    <source>
        <dbReference type="RuleBase" id="RU363032"/>
    </source>
</evidence>
<feature type="transmembrane region" description="Helical" evidence="7">
    <location>
        <begin position="12"/>
        <end position="32"/>
    </location>
</feature>
<reference evidence="9" key="2">
    <citation type="submission" date="2020-09" db="EMBL/GenBank/DDBJ databases">
        <authorList>
            <person name="Sun Q."/>
            <person name="Zhou Y."/>
        </authorList>
    </citation>
    <scope>NUCLEOTIDE SEQUENCE</scope>
    <source>
        <strain evidence="9">CGMCC 1.12426</strain>
    </source>
</reference>
<keyword evidence="3" id="KW-1003">Cell membrane</keyword>
<dbReference type="EMBL" id="BMFA01000001">
    <property type="protein sequence ID" value="GGB33422.1"/>
    <property type="molecule type" value="Genomic_DNA"/>
</dbReference>
<dbReference type="GO" id="GO:0005886">
    <property type="term" value="C:plasma membrane"/>
    <property type="evidence" value="ECO:0007669"/>
    <property type="project" value="UniProtKB-SubCell"/>
</dbReference>
<dbReference type="PROSITE" id="PS50928">
    <property type="entry name" value="ABC_TM1"/>
    <property type="match status" value="1"/>
</dbReference>
<sequence length="295" mass="33563">MKATRFKRDWIHGWLLLLPAMVFLFAFTHIPAVTTLINSFYSTPRGQRPARFLGLDNYERMLADPVFWKVLWNNLWFALGTIPLSIALAIAMALWVNDKLAGRGFVRMAYFTPTVLPLIAVANIWLFFYTPGFGLFDQLTRGLFGWPASNYLGDPDTALNAIIVVTVWKEAGFFMIFYLAALQAIPVSLKEAAQIEGAGRWTIFWRITFPLLMPTTLFVSINAVINSFRLVDHIFILTDGGPDNASSLLLFYIYETAFRYWETGYAATLTVALLVLLSLLAIGQFFLFDRKVHYK</sequence>
<keyword evidence="2 7" id="KW-0813">Transport</keyword>
<proteinExistence type="inferred from homology"/>
<evidence type="ECO:0000256" key="6">
    <source>
        <dbReference type="ARBA" id="ARBA00023136"/>
    </source>
</evidence>
<dbReference type="AlphaFoldDB" id="A0A916WUB8"/>
<evidence type="ECO:0000256" key="3">
    <source>
        <dbReference type="ARBA" id="ARBA00022475"/>
    </source>
</evidence>
<evidence type="ECO:0000256" key="5">
    <source>
        <dbReference type="ARBA" id="ARBA00022989"/>
    </source>
</evidence>
<accession>A0A916WUB8</accession>
<dbReference type="OrthoDB" id="9773727at2"/>
<dbReference type="PANTHER" id="PTHR30193:SF37">
    <property type="entry name" value="INNER MEMBRANE ABC TRANSPORTER PERMEASE PROTEIN YCJO"/>
    <property type="match status" value="1"/>
</dbReference>
<feature type="domain" description="ABC transmembrane type-1" evidence="8">
    <location>
        <begin position="71"/>
        <end position="286"/>
    </location>
</feature>
<reference evidence="9" key="1">
    <citation type="journal article" date="2014" name="Int. J. Syst. Evol. Microbiol.">
        <title>Complete genome sequence of Corynebacterium casei LMG S-19264T (=DSM 44701T), isolated from a smear-ripened cheese.</title>
        <authorList>
            <consortium name="US DOE Joint Genome Institute (JGI-PGF)"/>
            <person name="Walter F."/>
            <person name="Albersmeier A."/>
            <person name="Kalinowski J."/>
            <person name="Ruckert C."/>
        </authorList>
    </citation>
    <scope>NUCLEOTIDE SEQUENCE</scope>
    <source>
        <strain evidence="9">CGMCC 1.12426</strain>
    </source>
</reference>
<dbReference type="Proteomes" id="UP000605148">
    <property type="component" value="Unassembled WGS sequence"/>
</dbReference>
<dbReference type="PANTHER" id="PTHR30193">
    <property type="entry name" value="ABC TRANSPORTER PERMEASE PROTEIN"/>
    <property type="match status" value="1"/>
</dbReference>